<dbReference type="OrthoDB" id="2821340at2759"/>
<organism evidence="10 11">
    <name type="scientific">Branchiostoma floridae</name>
    <name type="common">Florida lancelet</name>
    <name type="synonym">Amphioxus</name>
    <dbReference type="NCBI Taxonomy" id="7739"/>
    <lineage>
        <taxon>Eukaryota</taxon>
        <taxon>Metazoa</taxon>
        <taxon>Chordata</taxon>
        <taxon>Cephalochordata</taxon>
        <taxon>Leptocardii</taxon>
        <taxon>Amphioxiformes</taxon>
        <taxon>Branchiostomatidae</taxon>
        <taxon>Branchiostoma</taxon>
    </lineage>
</organism>
<feature type="disulfide bond" evidence="8">
    <location>
        <begin position="182"/>
        <end position="259"/>
    </location>
</feature>
<comment type="similarity">
    <text evidence="2">Belongs to the avidin/streptavidin family.</text>
</comment>
<dbReference type="InterPro" id="IPR051764">
    <property type="entry name" value="Avidin/Streptavidin-rel"/>
</dbReference>
<accession>A0A9J7LCJ9</accession>
<evidence type="ECO:0000256" key="5">
    <source>
        <dbReference type="ARBA" id="ARBA00023157"/>
    </source>
</evidence>
<evidence type="ECO:0000256" key="9">
    <source>
        <dbReference type="SAM" id="MobiDB-lite"/>
    </source>
</evidence>
<gene>
    <name evidence="11" type="primary">LOC118418006</name>
</gene>
<feature type="compositionally biased region" description="Polar residues" evidence="9">
    <location>
        <begin position="92"/>
        <end position="102"/>
    </location>
</feature>
<dbReference type="Proteomes" id="UP000001554">
    <property type="component" value="Chromosome 6"/>
</dbReference>
<evidence type="ECO:0000256" key="7">
    <source>
        <dbReference type="ARBA" id="ARBA00023267"/>
    </source>
</evidence>
<dbReference type="GeneID" id="118418006"/>
<dbReference type="InterPro" id="IPR005469">
    <property type="entry name" value="Avidin"/>
</dbReference>
<evidence type="ECO:0000256" key="6">
    <source>
        <dbReference type="ARBA" id="ARBA00023180"/>
    </source>
</evidence>
<evidence type="ECO:0000256" key="8">
    <source>
        <dbReference type="PIRSR" id="PIRSR605468-51"/>
    </source>
</evidence>
<evidence type="ECO:0000256" key="2">
    <source>
        <dbReference type="ARBA" id="ARBA00006297"/>
    </source>
</evidence>
<dbReference type="PANTHER" id="PTHR34399">
    <property type="entry name" value="AVIDIN-RELATED"/>
    <property type="match status" value="1"/>
</dbReference>
<keyword evidence="7" id="KW-0092">Biotin</keyword>
<feature type="compositionally biased region" description="Acidic residues" evidence="9">
    <location>
        <begin position="108"/>
        <end position="122"/>
    </location>
</feature>
<reference evidence="10" key="1">
    <citation type="journal article" date="2020" name="Nat. Ecol. Evol.">
        <title>Deeply conserved synteny resolves early events in vertebrate evolution.</title>
        <authorList>
            <person name="Simakov O."/>
            <person name="Marletaz F."/>
            <person name="Yue J.X."/>
            <person name="O'Connell B."/>
            <person name="Jenkins J."/>
            <person name="Brandt A."/>
            <person name="Calef R."/>
            <person name="Tung C.H."/>
            <person name="Huang T.K."/>
            <person name="Schmutz J."/>
            <person name="Satoh N."/>
            <person name="Yu J.K."/>
            <person name="Putnam N.H."/>
            <person name="Green R.E."/>
            <person name="Rokhsar D.S."/>
        </authorList>
    </citation>
    <scope>NUCLEOTIDE SEQUENCE [LARGE SCALE GENOMIC DNA]</scope>
    <source>
        <strain evidence="10">S238N-H82</strain>
    </source>
</reference>
<dbReference type="Pfam" id="PF01382">
    <property type="entry name" value="Avidin"/>
    <property type="match status" value="1"/>
</dbReference>
<dbReference type="PROSITE" id="PS51326">
    <property type="entry name" value="AVIDIN_2"/>
    <property type="match status" value="1"/>
</dbReference>
<dbReference type="KEGG" id="bfo:118418006"/>
<sequence>MNFALACYLSIRGACARIFGQEESTTTESITSPTDGLTEQPTLTRPCFRSCLSLQFHTIPVNMKIAVLLAVVAMVTLCNAVGVPNAFNPSTGEMISRQNSQEGALEQSPEDNSTEDMDEDSEERAFLEEVREEFIEEMESMVRVCTCVEESIDTEISEVETSQDTSAPRPPLKRVRTQKTKCSLEGAWRNDHGSEMVLNMTGEGHITGEYRTAVESKLGAAGTGPSLIRGAGSRSGASTFGFSVVWRGGASTTTWAGQCLICDGQEILETTWLLVGEVAGCEDSWMSTRVGKDTFYRIPKQEVRKYKGHLVPRD</sequence>
<feature type="region of interest" description="Disordered" evidence="9">
    <location>
        <begin position="92"/>
        <end position="123"/>
    </location>
</feature>
<keyword evidence="6" id="KW-0325">Glycoprotein</keyword>
<evidence type="ECO:0000256" key="3">
    <source>
        <dbReference type="ARBA" id="ARBA00022525"/>
    </source>
</evidence>
<evidence type="ECO:0000256" key="4">
    <source>
        <dbReference type="ARBA" id="ARBA00022729"/>
    </source>
</evidence>
<dbReference type="OMA" id="YKGHIVP"/>
<keyword evidence="10" id="KW-1185">Reference proteome</keyword>
<dbReference type="InterPro" id="IPR005468">
    <property type="entry name" value="Avidin/str"/>
</dbReference>
<keyword evidence="3" id="KW-0964">Secreted</keyword>
<dbReference type="AlphaFoldDB" id="A0A9J7LCJ9"/>
<comment type="subcellular location">
    <subcellularLocation>
        <location evidence="1">Secreted</location>
    </subcellularLocation>
</comment>
<keyword evidence="5 8" id="KW-1015">Disulfide bond</keyword>
<dbReference type="GO" id="GO:0005576">
    <property type="term" value="C:extracellular region"/>
    <property type="evidence" value="ECO:0007669"/>
    <property type="project" value="UniProtKB-SubCell"/>
</dbReference>
<reference evidence="11" key="2">
    <citation type="submission" date="2025-08" db="UniProtKB">
        <authorList>
            <consortium name="RefSeq"/>
        </authorList>
    </citation>
    <scope>IDENTIFICATION</scope>
    <source>
        <strain evidence="11">S238N-H82</strain>
        <tissue evidence="11">Testes</tissue>
    </source>
</reference>
<dbReference type="PRINTS" id="PR00709">
    <property type="entry name" value="AVIDIN"/>
</dbReference>
<keyword evidence="4" id="KW-0732">Signal</keyword>
<dbReference type="Gene3D" id="2.40.128.30">
    <property type="entry name" value="Avidin-like"/>
    <property type="match status" value="1"/>
</dbReference>
<evidence type="ECO:0000256" key="1">
    <source>
        <dbReference type="ARBA" id="ARBA00004613"/>
    </source>
</evidence>
<dbReference type="SUPFAM" id="SSF50876">
    <property type="entry name" value="Avidin/streptavidin"/>
    <property type="match status" value="1"/>
</dbReference>
<proteinExistence type="inferred from homology"/>
<evidence type="ECO:0000313" key="11">
    <source>
        <dbReference type="RefSeq" id="XP_035679690.1"/>
    </source>
</evidence>
<dbReference type="PANTHER" id="PTHR34399:SF3">
    <property type="entry name" value="AVID PROTEIN-RELATED"/>
    <property type="match status" value="1"/>
</dbReference>
<dbReference type="RefSeq" id="XP_035679690.1">
    <property type="nucleotide sequence ID" value="XM_035823797.1"/>
</dbReference>
<name>A0A9J7LCJ9_BRAFL</name>
<dbReference type="GO" id="GO:0009374">
    <property type="term" value="F:biotin binding"/>
    <property type="evidence" value="ECO:0000318"/>
    <property type="project" value="GO_Central"/>
</dbReference>
<evidence type="ECO:0000313" key="10">
    <source>
        <dbReference type="Proteomes" id="UP000001554"/>
    </source>
</evidence>
<protein>
    <submittedName>
        <fullName evidence="11">Uncharacterized protein LOC118418006 isoform X1</fullName>
    </submittedName>
</protein>
<dbReference type="InterPro" id="IPR036896">
    <property type="entry name" value="Avidin-like_sf"/>
</dbReference>